<dbReference type="Gene3D" id="2.60.40.10">
    <property type="entry name" value="Immunoglobulins"/>
    <property type="match status" value="2"/>
</dbReference>
<comment type="caution">
    <text evidence="3">The sequence shown here is derived from an EMBL/GenBank/DDBJ whole genome shotgun (WGS) entry which is preliminary data.</text>
</comment>
<gene>
    <name evidence="3" type="ORF">SPARVUS_LOCUS14652660</name>
</gene>
<evidence type="ECO:0000313" key="3">
    <source>
        <dbReference type="EMBL" id="CAI9612142.1"/>
    </source>
</evidence>
<reference evidence="3" key="1">
    <citation type="submission" date="2023-05" db="EMBL/GenBank/DDBJ databases">
        <authorList>
            <person name="Stuckert A."/>
        </authorList>
    </citation>
    <scope>NUCLEOTIDE SEQUENCE</scope>
</reference>
<evidence type="ECO:0000259" key="2">
    <source>
        <dbReference type="PROSITE" id="PS50835"/>
    </source>
</evidence>
<dbReference type="InterPro" id="IPR003599">
    <property type="entry name" value="Ig_sub"/>
</dbReference>
<dbReference type="PANTHER" id="PTHR10075">
    <property type="entry name" value="BASIGIN RELATED"/>
    <property type="match status" value="1"/>
</dbReference>
<dbReference type="InterPro" id="IPR003598">
    <property type="entry name" value="Ig_sub2"/>
</dbReference>
<evidence type="ECO:0000256" key="1">
    <source>
        <dbReference type="ARBA" id="ARBA00023319"/>
    </source>
</evidence>
<dbReference type="SMART" id="SM00409">
    <property type="entry name" value="IG"/>
    <property type="match status" value="2"/>
</dbReference>
<protein>
    <recommendedName>
        <fullName evidence="2">Ig-like domain-containing protein</fullName>
    </recommendedName>
</protein>
<keyword evidence="4" id="KW-1185">Reference proteome</keyword>
<dbReference type="EMBL" id="CATNWA010019238">
    <property type="protein sequence ID" value="CAI9612142.1"/>
    <property type="molecule type" value="Genomic_DNA"/>
</dbReference>
<dbReference type="InterPro" id="IPR007110">
    <property type="entry name" value="Ig-like_dom"/>
</dbReference>
<dbReference type="Pfam" id="PF07679">
    <property type="entry name" value="I-set"/>
    <property type="match status" value="2"/>
</dbReference>
<organism evidence="3 4">
    <name type="scientific">Staurois parvus</name>
    <dbReference type="NCBI Taxonomy" id="386267"/>
    <lineage>
        <taxon>Eukaryota</taxon>
        <taxon>Metazoa</taxon>
        <taxon>Chordata</taxon>
        <taxon>Craniata</taxon>
        <taxon>Vertebrata</taxon>
        <taxon>Euteleostomi</taxon>
        <taxon>Amphibia</taxon>
        <taxon>Batrachia</taxon>
        <taxon>Anura</taxon>
        <taxon>Neobatrachia</taxon>
        <taxon>Ranoidea</taxon>
        <taxon>Ranidae</taxon>
        <taxon>Staurois</taxon>
    </lineage>
</organism>
<feature type="domain" description="Ig-like" evidence="2">
    <location>
        <begin position="122"/>
        <end position="208"/>
    </location>
</feature>
<dbReference type="SMART" id="SM00408">
    <property type="entry name" value="IGc2"/>
    <property type="match status" value="2"/>
</dbReference>
<dbReference type="InterPro" id="IPR036179">
    <property type="entry name" value="Ig-like_dom_sf"/>
</dbReference>
<dbReference type="InterPro" id="IPR013783">
    <property type="entry name" value="Ig-like_fold"/>
</dbReference>
<sequence length="219" mass="23816">MCEHPTPLRGKSVSSLPADQFNCEMPRIISEPRDADIVLGNTVYFICRAEGNPKPDIRWIHNNNEIDMSYDGRLHLLNDGTLMIQNTQESDKGVYQCAAKNIAGEARTQEAVLRYSGSHSKPVFIIHPQTTEALVDGSVTLECGVSGDPQPKITWTAENGEAIPNDGRFTVTSSGGLYIQNVTTADQGLYHCHASNSEGSIQASASIIVQDPQTFSVVP</sequence>
<name>A0ABN9GUW8_9NEOB</name>
<dbReference type="InterPro" id="IPR013098">
    <property type="entry name" value="Ig_I-set"/>
</dbReference>
<dbReference type="PANTHER" id="PTHR10075:SF103">
    <property type="entry name" value="ROUNDABOUT HOMOLOG 4"/>
    <property type="match status" value="1"/>
</dbReference>
<dbReference type="Proteomes" id="UP001162483">
    <property type="component" value="Unassembled WGS sequence"/>
</dbReference>
<dbReference type="SUPFAM" id="SSF48726">
    <property type="entry name" value="Immunoglobulin"/>
    <property type="match status" value="2"/>
</dbReference>
<evidence type="ECO:0000313" key="4">
    <source>
        <dbReference type="Proteomes" id="UP001162483"/>
    </source>
</evidence>
<keyword evidence="1" id="KW-0393">Immunoglobulin domain</keyword>
<feature type="domain" description="Ig-like" evidence="2">
    <location>
        <begin position="26"/>
        <end position="114"/>
    </location>
</feature>
<accession>A0ABN9GUW8</accession>
<proteinExistence type="predicted"/>
<feature type="non-terminal residue" evidence="3">
    <location>
        <position position="219"/>
    </location>
</feature>
<dbReference type="PROSITE" id="PS50835">
    <property type="entry name" value="IG_LIKE"/>
    <property type="match status" value="2"/>
</dbReference>